<dbReference type="SMART" id="SM00643">
    <property type="entry name" value="C345C"/>
    <property type="match status" value="1"/>
</dbReference>
<dbReference type="GO" id="GO:0005518">
    <property type="term" value="F:collagen binding"/>
    <property type="evidence" value="ECO:0007669"/>
    <property type="project" value="TreeGrafter"/>
</dbReference>
<dbReference type="FunFam" id="2.60.120.290:FF:000005">
    <property type="entry name" value="Procollagen C-endopeptidase enhancer 1"/>
    <property type="match status" value="2"/>
</dbReference>
<evidence type="ECO:0000259" key="10">
    <source>
        <dbReference type="PROSITE" id="PS01180"/>
    </source>
</evidence>
<dbReference type="STRING" id="8167.A0A484CD44"/>
<evidence type="ECO:0000256" key="6">
    <source>
        <dbReference type="ARBA" id="ARBA00023180"/>
    </source>
</evidence>
<feature type="domain" description="CUB" evidence="10">
    <location>
        <begin position="34"/>
        <end position="146"/>
    </location>
</feature>
<dbReference type="Gene3D" id="2.40.50.120">
    <property type="match status" value="1"/>
</dbReference>
<evidence type="ECO:0000256" key="1">
    <source>
        <dbReference type="ARBA" id="ARBA00004613"/>
    </source>
</evidence>
<dbReference type="InterPro" id="IPR000859">
    <property type="entry name" value="CUB_dom"/>
</dbReference>
<proteinExistence type="predicted"/>
<dbReference type="InterPro" id="IPR035914">
    <property type="entry name" value="Sperma_CUB_dom_sf"/>
</dbReference>
<dbReference type="InterPro" id="IPR001134">
    <property type="entry name" value="Netrin_domain"/>
</dbReference>
<keyword evidence="2" id="KW-0964">Secreted</keyword>
<comment type="subcellular location">
    <subcellularLocation>
        <location evidence="1">Secreted</location>
    </subcellularLocation>
</comment>
<dbReference type="EMBL" id="SCKG01000019">
    <property type="protein sequence ID" value="TDG99667.1"/>
    <property type="molecule type" value="Genomic_DNA"/>
</dbReference>
<dbReference type="InterPro" id="IPR035814">
    <property type="entry name" value="NTR_PCOLCE"/>
</dbReference>
<dbReference type="CDD" id="cd03576">
    <property type="entry name" value="NTR_PCOLCE"/>
    <property type="match status" value="1"/>
</dbReference>
<keyword evidence="4" id="KW-0677">Repeat</keyword>
<dbReference type="PRINTS" id="PR01217">
    <property type="entry name" value="PRICHEXTENSN"/>
</dbReference>
<feature type="region of interest" description="Disordered" evidence="8">
    <location>
        <begin position="268"/>
        <end position="442"/>
    </location>
</feature>
<evidence type="ECO:0000256" key="8">
    <source>
        <dbReference type="SAM" id="MobiDB-lite"/>
    </source>
</evidence>
<dbReference type="Gene3D" id="2.60.120.290">
    <property type="entry name" value="Spermadhesin, CUB domain"/>
    <property type="match status" value="2"/>
</dbReference>
<dbReference type="GO" id="GO:0006508">
    <property type="term" value="P:proteolysis"/>
    <property type="evidence" value="ECO:0007669"/>
    <property type="project" value="TreeGrafter"/>
</dbReference>
<keyword evidence="5 7" id="KW-1015">Disulfide bond</keyword>
<dbReference type="Pfam" id="PF00431">
    <property type="entry name" value="CUB"/>
    <property type="match status" value="2"/>
</dbReference>
<dbReference type="CDD" id="cd00041">
    <property type="entry name" value="CUB"/>
    <property type="match status" value="2"/>
</dbReference>
<dbReference type="PANTHER" id="PTHR24251:SF24">
    <property type="entry name" value="PROCOLLAGEN C-ENDOPEPTIDASE ENHANCER 1"/>
    <property type="match status" value="1"/>
</dbReference>
<accession>A0A484CD44</accession>
<dbReference type="InterPro" id="IPR008993">
    <property type="entry name" value="TIMP-like_OB-fold"/>
</dbReference>
<feature type="compositionally biased region" description="Low complexity" evidence="8">
    <location>
        <begin position="367"/>
        <end position="385"/>
    </location>
</feature>
<dbReference type="Proteomes" id="UP000295070">
    <property type="component" value="Chromosome 19"/>
</dbReference>
<comment type="caution">
    <text evidence="12">The sequence shown here is derived from an EMBL/GenBank/DDBJ whole genome shotgun (WGS) entry which is preliminary data.</text>
</comment>
<dbReference type="InterPro" id="IPR018933">
    <property type="entry name" value="Netrin_module_non-TIMP"/>
</dbReference>
<evidence type="ECO:0000313" key="13">
    <source>
        <dbReference type="Proteomes" id="UP000295070"/>
    </source>
</evidence>
<protein>
    <recommendedName>
        <fullName evidence="14">Procollagen C-endopeptidase enhancer b</fullName>
    </recommendedName>
</protein>
<evidence type="ECO:0000256" key="5">
    <source>
        <dbReference type="ARBA" id="ARBA00023157"/>
    </source>
</evidence>
<dbReference type="AlphaFoldDB" id="A0A484CD44"/>
<dbReference type="Pfam" id="PF01759">
    <property type="entry name" value="NTR"/>
    <property type="match status" value="1"/>
</dbReference>
<keyword evidence="6" id="KW-0325">Glycoprotein</keyword>
<feature type="compositionally biased region" description="Low complexity" evidence="8">
    <location>
        <begin position="339"/>
        <end position="349"/>
    </location>
</feature>
<dbReference type="PROSITE" id="PS01180">
    <property type="entry name" value="CUB"/>
    <property type="match status" value="2"/>
</dbReference>
<evidence type="ECO:0000256" key="7">
    <source>
        <dbReference type="PROSITE-ProRule" id="PRU00059"/>
    </source>
</evidence>
<feature type="domain" description="CUB" evidence="10">
    <location>
        <begin position="156"/>
        <end position="270"/>
    </location>
</feature>
<gene>
    <name evidence="12" type="ORF">EPR50_G00196910</name>
</gene>
<feature type="signal peptide" evidence="9">
    <location>
        <begin position="1"/>
        <end position="21"/>
    </location>
</feature>
<sequence>MEDRVWTVCFLVILTLGWTDAQSHNNFTRPIFHCGGHLVTDTGIVASEGFPSYYKPNSKCTWYITVPEGHVVMLSFRLFDMEADPTCRYDYLDVYNGHTRLVQKLGRFCGTFRPGALISTSNTMMLDMVSDDATGGRGFLASFSAGKPHVEENQFCGGRLTKSQGSVKTPNWPNSNYPAGISCSWHISVEPSNVIEVKFVKLDLEADLYCRYDYVALFNGGERDNSRRIGKFCGDRSPGTIVTNGNELLVQFISDLSVTSDGFMAHYSSVPRGSRTPTVGGDFIFRPETTSSMPQRKVVKPSKPTKPTPKPRPGLQPKPTPKPTKQPLVKKPPPRKPIVKPAVKPTAKAKPAKPTPKAPVKKPTPKPGTKSTPKPKIIKPTLKPFFKPKPTRKPAPKTKPTLKPGVKPVKPTSKSGVKPTAKPKIKPKVTPKPGVSKTVTKKPFVSKKPLPLNPLCIQACKRTGTLHSSFCPHDFVITGKVTSVTTGPRGSATVEVYIIKAYKAGQLNITKSGPIMSVTLTSTCKRCPGLLKGRNYVLMGNVDAQGNGLLSPSSFTLLYKPIHAKALANLSRKSC</sequence>
<dbReference type="SUPFAM" id="SSF50242">
    <property type="entry name" value="TIMP-like"/>
    <property type="match status" value="1"/>
</dbReference>
<evidence type="ECO:0000256" key="4">
    <source>
        <dbReference type="ARBA" id="ARBA00022737"/>
    </source>
</evidence>
<dbReference type="PANTHER" id="PTHR24251">
    <property type="entry name" value="OVOCHYMASE-RELATED"/>
    <property type="match status" value="1"/>
</dbReference>
<dbReference type="SUPFAM" id="SSF49854">
    <property type="entry name" value="Spermadhesin, CUB domain"/>
    <property type="match status" value="2"/>
</dbReference>
<evidence type="ECO:0000256" key="3">
    <source>
        <dbReference type="ARBA" id="ARBA00022729"/>
    </source>
</evidence>
<dbReference type="SMART" id="SM00042">
    <property type="entry name" value="CUB"/>
    <property type="match status" value="2"/>
</dbReference>
<name>A0A484CD44_PERFV</name>
<dbReference type="PROSITE" id="PS50189">
    <property type="entry name" value="NTR"/>
    <property type="match status" value="1"/>
</dbReference>
<organism evidence="12 13">
    <name type="scientific">Perca flavescens</name>
    <name type="common">American yellow perch</name>
    <name type="synonym">Morone flavescens</name>
    <dbReference type="NCBI Taxonomy" id="8167"/>
    <lineage>
        <taxon>Eukaryota</taxon>
        <taxon>Metazoa</taxon>
        <taxon>Chordata</taxon>
        <taxon>Craniata</taxon>
        <taxon>Vertebrata</taxon>
        <taxon>Euteleostomi</taxon>
        <taxon>Actinopterygii</taxon>
        <taxon>Neopterygii</taxon>
        <taxon>Teleostei</taxon>
        <taxon>Neoteleostei</taxon>
        <taxon>Acanthomorphata</taxon>
        <taxon>Eupercaria</taxon>
        <taxon>Perciformes</taxon>
        <taxon>Percoidei</taxon>
        <taxon>Percidae</taxon>
        <taxon>Percinae</taxon>
        <taxon>Perca</taxon>
    </lineage>
</organism>
<evidence type="ECO:0000313" key="12">
    <source>
        <dbReference type="EMBL" id="TDG99667.1"/>
    </source>
</evidence>
<feature type="compositionally biased region" description="Pro residues" evidence="8">
    <location>
        <begin position="304"/>
        <end position="324"/>
    </location>
</feature>
<keyword evidence="13" id="KW-1185">Reference proteome</keyword>
<feature type="disulfide bond" evidence="7">
    <location>
        <begin position="156"/>
        <end position="183"/>
    </location>
</feature>
<comment type="caution">
    <text evidence="7">Lacks conserved residue(s) required for the propagation of feature annotation.</text>
</comment>
<evidence type="ECO:0008006" key="14">
    <source>
        <dbReference type="Google" id="ProtNLM"/>
    </source>
</evidence>
<evidence type="ECO:0000259" key="11">
    <source>
        <dbReference type="PROSITE" id="PS50189"/>
    </source>
</evidence>
<dbReference type="GO" id="GO:0016504">
    <property type="term" value="F:peptidase activator activity"/>
    <property type="evidence" value="ECO:0007669"/>
    <property type="project" value="TreeGrafter"/>
</dbReference>
<dbReference type="GO" id="GO:0005615">
    <property type="term" value="C:extracellular space"/>
    <property type="evidence" value="ECO:0007669"/>
    <property type="project" value="TreeGrafter"/>
</dbReference>
<reference evidence="12 13" key="1">
    <citation type="submission" date="2019-01" db="EMBL/GenBank/DDBJ databases">
        <title>A chromosome-scale genome assembly of the yellow perch, Perca flavescens.</title>
        <authorList>
            <person name="Feron R."/>
            <person name="Morvezen R."/>
            <person name="Bestin A."/>
            <person name="Haffray P."/>
            <person name="Klopp C."/>
            <person name="Zahm M."/>
            <person name="Cabau C."/>
            <person name="Roques C."/>
            <person name="Donnadieu C."/>
            <person name="Bouchez O."/>
            <person name="Christie M."/>
            <person name="Larson W."/>
            <person name="Guiguen Y."/>
        </authorList>
    </citation>
    <scope>NUCLEOTIDE SEQUENCE [LARGE SCALE GENOMIC DNA]</scope>
    <source>
        <strain evidence="12">YP-PL-M2</strain>
        <tissue evidence="12">Blood</tissue>
    </source>
</reference>
<evidence type="ECO:0000256" key="2">
    <source>
        <dbReference type="ARBA" id="ARBA00022525"/>
    </source>
</evidence>
<feature type="domain" description="NTR" evidence="11">
    <location>
        <begin position="456"/>
        <end position="575"/>
    </location>
</feature>
<feature type="chain" id="PRO_5019847186" description="Procollagen C-endopeptidase enhancer b" evidence="9">
    <location>
        <begin position="22"/>
        <end position="575"/>
    </location>
</feature>
<keyword evidence="3 9" id="KW-0732">Signal</keyword>
<evidence type="ECO:0000256" key="9">
    <source>
        <dbReference type="SAM" id="SignalP"/>
    </source>
</evidence>